<dbReference type="InterPro" id="IPR036864">
    <property type="entry name" value="Zn2-C6_fun-type_DNA-bd_sf"/>
</dbReference>
<organism evidence="5 6">
    <name type="scientific">Lyophyllum shimeji</name>
    <name type="common">Hon-shimeji</name>
    <name type="synonym">Tricholoma shimeji</name>
    <dbReference type="NCBI Taxonomy" id="47721"/>
    <lineage>
        <taxon>Eukaryota</taxon>
        <taxon>Fungi</taxon>
        <taxon>Dikarya</taxon>
        <taxon>Basidiomycota</taxon>
        <taxon>Agaricomycotina</taxon>
        <taxon>Agaricomycetes</taxon>
        <taxon>Agaricomycetidae</taxon>
        <taxon>Agaricales</taxon>
        <taxon>Tricholomatineae</taxon>
        <taxon>Lyophyllaceae</taxon>
        <taxon>Lyophyllum</taxon>
    </lineage>
</organism>
<dbReference type="PROSITE" id="PS50048">
    <property type="entry name" value="ZN2_CY6_FUNGAL_2"/>
    <property type="match status" value="1"/>
</dbReference>
<dbReference type="Gene3D" id="4.10.240.10">
    <property type="entry name" value="Zn(2)-C6 fungal-type DNA-binding domain"/>
    <property type="match status" value="1"/>
</dbReference>
<proteinExistence type="predicted"/>
<name>A0A9P3PS19_LYOSH</name>
<dbReference type="OrthoDB" id="5419315at2759"/>
<dbReference type="InterPro" id="IPR001138">
    <property type="entry name" value="Zn2Cys6_DnaBD"/>
</dbReference>
<comment type="subcellular location">
    <subcellularLocation>
        <location evidence="1">Nucleus</location>
    </subcellularLocation>
</comment>
<evidence type="ECO:0000259" key="4">
    <source>
        <dbReference type="PROSITE" id="PS50048"/>
    </source>
</evidence>
<protein>
    <submittedName>
        <fullName evidence="5">Fungal specific transcription factor</fullName>
    </submittedName>
</protein>
<dbReference type="InterPro" id="IPR021858">
    <property type="entry name" value="Fun_TF"/>
</dbReference>
<comment type="caution">
    <text evidence="5">The sequence shown here is derived from an EMBL/GenBank/DDBJ whole genome shotgun (WGS) entry which is preliminary data.</text>
</comment>
<dbReference type="AlphaFoldDB" id="A0A9P3PS19"/>
<feature type="region of interest" description="Disordered" evidence="3">
    <location>
        <begin position="91"/>
        <end position="184"/>
    </location>
</feature>
<evidence type="ECO:0000313" key="5">
    <source>
        <dbReference type="EMBL" id="GLB40337.1"/>
    </source>
</evidence>
<keyword evidence="2" id="KW-0539">Nucleus</keyword>
<dbReference type="CDD" id="cd00067">
    <property type="entry name" value="GAL4"/>
    <property type="match status" value="1"/>
</dbReference>
<dbReference type="EMBL" id="BRPK01000008">
    <property type="protein sequence ID" value="GLB40337.1"/>
    <property type="molecule type" value="Genomic_DNA"/>
</dbReference>
<keyword evidence="6" id="KW-1185">Reference proteome</keyword>
<dbReference type="GO" id="GO:0008270">
    <property type="term" value="F:zinc ion binding"/>
    <property type="evidence" value="ECO:0007669"/>
    <property type="project" value="InterPro"/>
</dbReference>
<accession>A0A9P3PS19</accession>
<dbReference type="Pfam" id="PF11951">
    <property type="entry name" value="Fungal_trans_2"/>
    <property type="match status" value="1"/>
</dbReference>
<dbReference type="PANTHER" id="PTHR37534">
    <property type="entry name" value="TRANSCRIPTIONAL ACTIVATOR PROTEIN UGA3"/>
    <property type="match status" value="1"/>
</dbReference>
<dbReference type="GO" id="GO:0005634">
    <property type="term" value="C:nucleus"/>
    <property type="evidence" value="ECO:0007669"/>
    <property type="project" value="UniProtKB-SubCell"/>
</dbReference>
<feature type="compositionally biased region" description="Polar residues" evidence="3">
    <location>
        <begin position="164"/>
        <end position="184"/>
    </location>
</feature>
<reference evidence="5" key="1">
    <citation type="submission" date="2022-07" db="EMBL/GenBank/DDBJ databases">
        <title>The genome of Lyophyllum shimeji provides insight into the initial evolution of ectomycorrhizal fungal genome.</title>
        <authorList>
            <person name="Kobayashi Y."/>
            <person name="Shibata T."/>
            <person name="Hirakawa H."/>
            <person name="Shigenobu S."/>
            <person name="Nishiyama T."/>
            <person name="Yamada A."/>
            <person name="Hasebe M."/>
            <person name="Kawaguchi M."/>
        </authorList>
    </citation>
    <scope>NUCLEOTIDE SEQUENCE</scope>
    <source>
        <strain evidence="5">AT787</strain>
    </source>
</reference>
<dbReference type="GO" id="GO:0000981">
    <property type="term" value="F:DNA-binding transcription factor activity, RNA polymerase II-specific"/>
    <property type="evidence" value="ECO:0007669"/>
    <property type="project" value="InterPro"/>
</dbReference>
<evidence type="ECO:0000256" key="3">
    <source>
        <dbReference type="SAM" id="MobiDB-lite"/>
    </source>
</evidence>
<dbReference type="SUPFAM" id="SSF57701">
    <property type="entry name" value="Zn2/Cys6 DNA-binding domain"/>
    <property type="match status" value="1"/>
</dbReference>
<feature type="compositionally biased region" description="Basic and acidic residues" evidence="3">
    <location>
        <begin position="101"/>
        <end position="113"/>
    </location>
</feature>
<feature type="compositionally biased region" description="Low complexity" evidence="3">
    <location>
        <begin position="117"/>
        <end position="133"/>
    </location>
</feature>
<evidence type="ECO:0000256" key="2">
    <source>
        <dbReference type="ARBA" id="ARBA00023242"/>
    </source>
</evidence>
<evidence type="ECO:0000256" key="1">
    <source>
        <dbReference type="ARBA" id="ARBA00004123"/>
    </source>
</evidence>
<dbReference type="PANTHER" id="PTHR37534:SF20">
    <property type="entry name" value="PRO1A C6 ZINK-FINGER PROTEIN"/>
    <property type="match status" value="1"/>
</dbReference>
<dbReference type="PROSITE" id="PS00463">
    <property type="entry name" value="ZN2_CY6_FUNGAL_1"/>
    <property type="match status" value="1"/>
</dbReference>
<dbReference type="Proteomes" id="UP001063166">
    <property type="component" value="Unassembled WGS sequence"/>
</dbReference>
<feature type="domain" description="Zn(2)-C6 fungal-type" evidence="4">
    <location>
        <begin position="26"/>
        <end position="57"/>
    </location>
</feature>
<evidence type="ECO:0000313" key="6">
    <source>
        <dbReference type="Proteomes" id="UP001063166"/>
    </source>
</evidence>
<dbReference type="SMART" id="SM00066">
    <property type="entry name" value="GAL4"/>
    <property type="match status" value="1"/>
</dbReference>
<gene>
    <name evidence="5" type="ORF">LshimejAT787_0802080</name>
</gene>
<sequence length="637" mass="71240">MPAVKTNSTTKRGAPKAKGAIRAKSGCYTCRIRRKKCDEQQDASGRCTTCVRLRLECLGFGAKRPEWLRESRNVAELREKIKAFLAAQGMIKGHSGSGSRGSEHEQPTLRLAEECSDSSASPPTPTLSLSSDPVCHHHNLSSIRDDPTSSWSMGQSGYGHSPSLYPSSIRDTSPFSSQGSTQEQTSYQIVPSDPTRLSPANFSSFSALYTFQFAPEDYGILENPEDTVPRDPPPHMMEVIDQMVQHYKERVVSVQYLFADDPVRTLICETVSSHSRTRDAASLLASVHWQRFLHPDRIAFQSEETQSRLRDLMFLLDAHDVGSGDAMAALHIVSSYLFDGGSGQWEPWLLISYQYVDNLFRKYGGPSEALLQCSAKDAFIIKTSIWFDVLASVTTQKSPHFLHAVRTMFAPNQARIWEVSSDDRSSMMSPMGCHNQVVWALAETSHLSYWKMQQLRSGCLSNPTLVKRGMDIDDVLAPPSEDIAYATSDIHGCRVLASEIFRASARLYLRAVISGDHPYVPEIRESVQDTIDCVSRLSYPTAQTVVNGQRMSRSVVRNTVFSFFICGAFAEKREHRAFIEDMLDREGDGAGNCGSIRVLLRQLWETRDSSRRASHSKAFSDAVPWRNMLWQAKLLLV</sequence>
<dbReference type="Pfam" id="PF00172">
    <property type="entry name" value="Zn_clus"/>
    <property type="match status" value="1"/>
</dbReference>